<dbReference type="SUPFAM" id="SSF110710">
    <property type="entry name" value="TTHA0583/YokD-like"/>
    <property type="match status" value="1"/>
</dbReference>
<evidence type="ECO:0000256" key="2">
    <source>
        <dbReference type="ARBA" id="ARBA00012882"/>
    </source>
</evidence>
<dbReference type="AlphaFoldDB" id="A0A7M1W6X8"/>
<sequence>MRVIIRNVLSSFITSNTKKRLKKVEFNTRKKLNFSLPKINERDFRKIICEDFNVKQGDHVFIHASLSLVNTDMTPEELLDLLLDIVGDNGSISVPCFPPMSSEKYLLRKAPHNYRTAKSGMGSFSECVRKHPNAIRSLHPTKSIASIGLDPSYLLHDDGDYLYPFSKSSPFNKLLQNNIKVLGIGVPMSYLSFVHVGEDLMLQEYPINIYNEESYVKRCVNYEGDTFNVTTKAHNIAIVGKANPYKFVKKYLDKKYWKCKRWYFTPFFYVNGSELTNSIIREAIKGNTVYD</sequence>
<dbReference type="GO" id="GO:0046677">
    <property type="term" value="P:response to antibiotic"/>
    <property type="evidence" value="ECO:0007669"/>
    <property type="project" value="UniProtKB-KW"/>
</dbReference>
<evidence type="ECO:0000313" key="6">
    <source>
        <dbReference type="EMBL" id="QOS22729.1"/>
    </source>
</evidence>
<comment type="similarity">
    <text evidence="1 5">Belongs to the antibiotic N-acetyltransferase family.</text>
</comment>
<evidence type="ECO:0000256" key="1">
    <source>
        <dbReference type="ARBA" id="ARBA00006383"/>
    </source>
</evidence>
<dbReference type="Pfam" id="PF02522">
    <property type="entry name" value="Antibiotic_NAT"/>
    <property type="match status" value="1"/>
</dbReference>
<dbReference type="PANTHER" id="PTHR11104">
    <property type="entry name" value="AMINOGLYCOSIDE N3-ACETYLTRANSFERASE"/>
    <property type="match status" value="1"/>
</dbReference>
<name>A0A7M1W6X8_VIBPH</name>
<dbReference type="SMR" id="A0A7M1W6X8"/>
<keyword evidence="3 5" id="KW-0808">Transferase</keyword>
<organism evidence="6">
    <name type="scientific">Vibrio parahaemolyticus</name>
    <dbReference type="NCBI Taxonomy" id="670"/>
    <lineage>
        <taxon>Bacteria</taxon>
        <taxon>Pseudomonadati</taxon>
        <taxon>Pseudomonadota</taxon>
        <taxon>Gammaproteobacteria</taxon>
        <taxon>Vibrionales</taxon>
        <taxon>Vibrionaceae</taxon>
        <taxon>Vibrio</taxon>
    </lineage>
</organism>
<dbReference type="GO" id="GO:0046353">
    <property type="term" value="F:aminoglycoside 3-N-acetyltransferase activity"/>
    <property type="evidence" value="ECO:0007669"/>
    <property type="project" value="UniProtKB-EC"/>
</dbReference>
<dbReference type="InterPro" id="IPR028345">
    <property type="entry name" value="Antibiotic_NAT-like"/>
</dbReference>
<protein>
    <recommendedName>
        <fullName evidence="2 5">Aminoglycoside N(3)-acetyltransferase</fullName>
        <ecNumber evidence="5">2.3.1.-</ecNumber>
    </recommendedName>
</protein>
<evidence type="ECO:0000256" key="3">
    <source>
        <dbReference type="ARBA" id="ARBA00022679"/>
    </source>
</evidence>
<dbReference type="RefSeq" id="WP_140077647.1">
    <property type="nucleotide sequence ID" value="NZ_JAMXOJ010000002.1"/>
</dbReference>
<evidence type="ECO:0000256" key="4">
    <source>
        <dbReference type="ARBA" id="ARBA00023315"/>
    </source>
</evidence>
<gene>
    <name evidence="6" type="primary">yokD</name>
    <name evidence="6" type="ORF">VP313_00018</name>
</gene>
<comment type="catalytic activity">
    <reaction evidence="5">
        <text>a 2-deoxystreptamine antibiotic + acetyl-CoA = an N(3)-acetyl-2-deoxystreptamine antibiotic + CoA + H(+)</text>
        <dbReference type="Rhea" id="RHEA:12665"/>
        <dbReference type="ChEBI" id="CHEBI:15378"/>
        <dbReference type="ChEBI" id="CHEBI:57287"/>
        <dbReference type="ChEBI" id="CHEBI:57288"/>
        <dbReference type="ChEBI" id="CHEBI:57921"/>
        <dbReference type="ChEBI" id="CHEBI:77452"/>
        <dbReference type="EC" id="2.3.1.81"/>
    </reaction>
</comment>
<keyword evidence="4 5" id="KW-0012">Acyltransferase</keyword>
<keyword evidence="5" id="KW-0046">Antibiotic resistance</keyword>
<dbReference type="InterPro" id="IPR003679">
    <property type="entry name" value="Amioglycoside_AcTrfase"/>
</dbReference>
<dbReference type="PANTHER" id="PTHR11104:SF0">
    <property type="entry name" value="SPBETA PROPHAGE-DERIVED AMINOGLYCOSIDE N(3')-ACETYLTRANSFERASE-LIKE PROTEIN YOKD"/>
    <property type="match status" value="1"/>
</dbReference>
<accession>A0A7M1W6X8</accession>
<dbReference type="EMBL" id="MT898222">
    <property type="protein sequence ID" value="QOS22729.1"/>
    <property type="molecule type" value="Genomic_DNA"/>
</dbReference>
<reference evidence="6" key="1">
    <citation type="submission" date="2020-08" db="EMBL/GenBank/DDBJ databases">
        <title>Genetic structure, function and evolution of capsule biosynthesis loci in Vibrio parahaemolyticus.</title>
        <authorList>
            <person name="Li L."/>
            <person name="Bian S."/>
        </authorList>
    </citation>
    <scope>NUCLEOTIDE SEQUENCE</scope>
    <source>
        <strain evidence="6">VP313</strain>
    </source>
</reference>
<proteinExistence type="inferred from homology"/>
<evidence type="ECO:0000256" key="5">
    <source>
        <dbReference type="RuleBase" id="RU365031"/>
    </source>
</evidence>
<dbReference type="EC" id="2.3.1.-" evidence="5"/>